<dbReference type="AlphaFoldDB" id="A0AAV9PUQ5"/>
<dbReference type="CDD" id="cd14686">
    <property type="entry name" value="bZIP"/>
    <property type="match status" value="1"/>
</dbReference>
<evidence type="ECO:0000256" key="1">
    <source>
        <dbReference type="SAM" id="MobiDB-lite"/>
    </source>
</evidence>
<sequence length="273" mass="30156">MPTLSWNAATFLANSDITCDAHLNVDNMTVGDSFDLGQALERPIPSGHSLDLASDFFSDPAYMIDGDVCTNPVPLPAFDPDPTFDVTDLNLSALDTYSAALLDQHANQPLASLPSTDLFNASDVETSNLANTSLHLTTQKLLGTRASTPTDFDQPLHSSFSADPRYSKTNTRKSSGVQRRQECLRINSAKYRQRRKRSRQDLENMVNAQAAVMKDQEVRIREQAAVIEELRRLLKERNISGQNSVSPSDGMSSGSRQPQEFDVVAIPDDWLHC</sequence>
<feature type="compositionally biased region" description="Low complexity" evidence="1">
    <location>
        <begin position="244"/>
        <end position="255"/>
    </location>
</feature>
<gene>
    <name evidence="2" type="ORF">LTR25_011105</name>
</gene>
<proteinExistence type="predicted"/>
<dbReference type="Proteomes" id="UP001345827">
    <property type="component" value="Unassembled WGS sequence"/>
</dbReference>
<accession>A0AAV9PUQ5</accession>
<feature type="compositionally biased region" description="Polar residues" evidence="1">
    <location>
        <begin position="146"/>
        <end position="178"/>
    </location>
</feature>
<protein>
    <recommendedName>
        <fullName evidence="4">BZIP domain-containing protein</fullName>
    </recommendedName>
</protein>
<evidence type="ECO:0000313" key="3">
    <source>
        <dbReference type="Proteomes" id="UP001345827"/>
    </source>
</evidence>
<reference evidence="2 3" key="1">
    <citation type="submission" date="2023-06" db="EMBL/GenBank/DDBJ databases">
        <title>Black Yeasts Isolated from many extreme environments.</title>
        <authorList>
            <person name="Coleine C."/>
            <person name="Stajich J.E."/>
            <person name="Selbmann L."/>
        </authorList>
    </citation>
    <scope>NUCLEOTIDE SEQUENCE [LARGE SCALE GENOMIC DNA]</scope>
    <source>
        <strain evidence="2 3">CCFEE 5887</strain>
    </source>
</reference>
<dbReference type="EMBL" id="JAXLQG010000046">
    <property type="protein sequence ID" value="KAK5527541.1"/>
    <property type="molecule type" value="Genomic_DNA"/>
</dbReference>
<name>A0AAV9PUQ5_9PEZI</name>
<keyword evidence="3" id="KW-1185">Reference proteome</keyword>
<feature type="region of interest" description="Disordered" evidence="1">
    <location>
        <begin position="238"/>
        <end position="261"/>
    </location>
</feature>
<evidence type="ECO:0000313" key="2">
    <source>
        <dbReference type="EMBL" id="KAK5527541.1"/>
    </source>
</evidence>
<evidence type="ECO:0008006" key="4">
    <source>
        <dbReference type="Google" id="ProtNLM"/>
    </source>
</evidence>
<organism evidence="2 3">
    <name type="scientific">Vermiconidia calcicola</name>
    <dbReference type="NCBI Taxonomy" id="1690605"/>
    <lineage>
        <taxon>Eukaryota</taxon>
        <taxon>Fungi</taxon>
        <taxon>Dikarya</taxon>
        <taxon>Ascomycota</taxon>
        <taxon>Pezizomycotina</taxon>
        <taxon>Dothideomycetes</taxon>
        <taxon>Dothideomycetidae</taxon>
        <taxon>Mycosphaerellales</taxon>
        <taxon>Extremaceae</taxon>
        <taxon>Vermiconidia</taxon>
    </lineage>
</organism>
<comment type="caution">
    <text evidence="2">The sequence shown here is derived from an EMBL/GenBank/DDBJ whole genome shotgun (WGS) entry which is preliminary data.</text>
</comment>
<feature type="region of interest" description="Disordered" evidence="1">
    <location>
        <begin position="146"/>
        <end position="179"/>
    </location>
</feature>